<evidence type="ECO:0000256" key="1">
    <source>
        <dbReference type="SAM" id="SignalP"/>
    </source>
</evidence>
<name>A0A179HBT6_PURLI</name>
<dbReference type="Proteomes" id="UP000078240">
    <property type="component" value="Unassembled WGS sequence"/>
</dbReference>
<feature type="signal peptide" evidence="1">
    <location>
        <begin position="1"/>
        <end position="19"/>
    </location>
</feature>
<dbReference type="EMBL" id="LSBH01000001">
    <property type="protein sequence ID" value="OAQ87412.1"/>
    <property type="molecule type" value="Genomic_DNA"/>
</dbReference>
<sequence>MFAVATAAALISLLGIAFAQQDAFDCPSDLSSGQYDSYTYFEVSGRCSDAGVADYCCVTFMRPSSPFPCLPAPVPFTANARDTLAAVVDEQIQKDGQDETSEISHFKASFPKGVSAMHNRNVGAVWGVALDEFRDKTGIKDSFIPSRVYLTARKSGDWEDTIMVDFHC</sequence>
<dbReference type="AlphaFoldDB" id="A0A179HBT6"/>
<proteinExistence type="predicted"/>
<evidence type="ECO:0000313" key="2">
    <source>
        <dbReference type="EMBL" id="OAQ87412.1"/>
    </source>
</evidence>
<organism evidence="2 3">
    <name type="scientific">Purpureocillium lilacinum</name>
    <name type="common">Paecilomyces lilacinus</name>
    <dbReference type="NCBI Taxonomy" id="33203"/>
    <lineage>
        <taxon>Eukaryota</taxon>
        <taxon>Fungi</taxon>
        <taxon>Dikarya</taxon>
        <taxon>Ascomycota</taxon>
        <taxon>Pezizomycotina</taxon>
        <taxon>Sordariomycetes</taxon>
        <taxon>Hypocreomycetidae</taxon>
        <taxon>Hypocreales</taxon>
        <taxon>Ophiocordycipitaceae</taxon>
        <taxon>Purpureocillium</taxon>
    </lineage>
</organism>
<comment type="caution">
    <text evidence="2">The sequence shown here is derived from an EMBL/GenBank/DDBJ whole genome shotgun (WGS) entry which is preliminary data.</text>
</comment>
<evidence type="ECO:0000313" key="3">
    <source>
        <dbReference type="Proteomes" id="UP000078240"/>
    </source>
</evidence>
<protein>
    <submittedName>
        <fullName evidence="2">Uncharacterized protein</fullName>
    </submittedName>
</protein>
<accession>A0A179HBT6</accession>
<reference evidence="2 3" key="1">
    <citation type="submission" date="2016-01" db="EMBL/GenBank/DDBJ databases">
        <title>Biosynthesis of antibiotic leucinostatins and their inhibition on Phytophthora in bio-control Purpureocillium lilacinum.</title>
        <authorList>
            <person name="Wang G."/>
            <person name="Liu Z."/>
            <person name="Lin R."/>
            <person name="Li E."/>
            <person name="Mao Z."/>
            <person name="Ling J."/>
            <person name="Yin W."/>
            <person name="Xie B."/>
        </authorList>
    </citation>
    <scope>NUCLEOTIDE SEQUENCE [LARGE SCALE GENOMIC DNA]</scope>
    <source>
        <strain evidence="2">PLBJ-1</strain>
    </source>
</reference>
<gene>
    <name evidence="2" type="ORF">VFPBJ_01452</name>
</gene>
<feature type="chain" id="PRO_5008103407" evidence="1">
    <location>
        <begin position="20"/>
        <end position="168"/>
    </location>
</feature>
<keyword evidence="1" id="KW-0732">Signal</keyword>